<keyword evidence="3" id="KW-1185">Reference proteome</keyword>
<name>A0A0L0CLN3_LUCCU</name>
<comment type="caution">
    <text evidence="2">The sequence shown here is derived from an EMBL/GenBank/DDBJ whole genome shotgun (WGS) entry which is preliminary data.</text>
</comment>
<evidence type="ECO:0000313" key="2">
    <source>
        <dbReference type="EMBL" id="KNC33161.1"/>
    </source>
</evidence>
<dbReference type="Proteomes" id="UP000037069">
    <property type="component" value="Unassembled WGS sequence"/>
</dbReference>
<keyword evidence="1" id="KW-0472">Membrane</keyword>
<proteinExistence type="predicted"/>
<dbReference type="EMBL" id="JRES01000232">
    <property type="protein sequence ID" value="KNC33161.1"/>
    <property type="molecule type" value="Genomic_DNA"/>
</dbReference>
<reference evidence="2 3" key="1">
    <citation type="journal article" date="2015" name="Nat. Commun.">
        <title>Lucilia cuprina genome unlocks parasitic fly biology to underpin future interventions.</title>
        <authorList>
            <person name="Anstead C.A."/>
            <person name="Korhonen P.K."/>
            <person name="Young N.D."/>
            <person name="Hall R.S."/>
            <person name="Jex A.R."/>
            <person name="Murali S.C."/>
            <person name="Hughes D.S."/>
            <person name="Lee S.F."/>
            <person name="Perry T."/>
            <person name="Stroehlein A.J."/>
            <person name="Ansell B.R."/>
            <person name="Breugelmans B."/>
            <person name="Hofmann A."/>
            <person name="Qu J."/>
            <person name="Dugan S."/>
            <person name="Lee S.L."/>
            <person name="Chao H."/>
            <person name="Dinh H."/>
            <person name="Han Y."/>
            <person name="Doddapaneni H.V."/>
            <person name="Worley K.C."/>
            <person name="Muzny D.M."/>
            <person name="Ioannidis P."/>
            <person name="Waterhouse R.M."/>
            <person name="Zdobnov E.M."/>
            <person name="James P.J."/>
            <person name="Bagnall N.H."/>
            <person name="Kotze A.C."/>
            <person name="Gibbs R.A."/>
            <person name="Richards S."/>
            <person name="Batterham P."/>
            <person name="Gasser R.B."/>
        </authorList>
    </citation>
    <scope>NUCLEOTIDE SEQUENCE [LARGE SCALE GENOMIC DNA]</scope>
    <source>
        <strain evidence="2 3">LS</strain>
        <tissue evidence="2">Full body</tissue>
    </source>
</reference>
<organism evidence="2 3">
    <name type="scientific">Lucilia cuprina</name>
    <name type="common">Green bottle fly</name>
    <name type="synonym">Australian sheep blowfly</name>
    <dbReference type="NCBI Taxonomy" id="7375"/>
    <lineage>
        <taxon>Eukaryota</taxon>
        <taxon>Metazoa</taxon>
        <taxon>Ecdysozoa</taxon>
        <taxon>Arthropoda</taxon>
        <taxon>Hexapoda</taxon>
        <taxon>Insecta</taxon>
        <taxon>Pterygota</taxon>
        <taxon>Neoptera</taxon>
        <taxon>Endopterygota</taxon>
        <taxon>Diptera</taxon>
        <taxon>Brachycera</taxon>
        <taxon>Muscomorpha</taxon>
        <taxon>Oestroidea</taxon>
        <taxon>Calliphoridae</taxon>
        <taxon>Luciliinae</taxon>
        <taxon>Lucilia</taxon>
    </lineage>
</organism>
<feature type="transmembrane region" description="Helical" evidence="1">
    <location>
        <begin position="73"/>
        <end position="99"/>
    </location>
</feature>
<dbReference type="OrthoDB" id="291792at2759"/>
<dbReference type="AlphaFoldDB" id="A0A0L0CLN3"/>
<sequence>MVAPSKVFTSPLKCYHCSQSILHPGVGCIRNFLDNLLHHGLSGLKYFSPLLITPLVMKYKTMNRELFVNTLKYYLQTVCSASMATSSVFLMICCLRLAIIHN</sequence>
<evidence type="ECO:0000256" key="1">
    <source>
        <dbReference type="SAM" id="Phobius"/>
    </source>
</evidence>
<gene>
    <name evidence="2" type="ORF">FF38_03657</name>
</gene>
<keyword evidence="1" id="KW-0812">Transmembrane</keyword>
<accession>A0A0L0CLN3</accession>
<protein>
    <submittedName>
        <fullName evidence="2">Uncharacterized protein</fullName>
    </submittedName>
</protein>
<evidence type="ECO:0000313" key="3">
    <source>
        <dbReference type="Proteomes" id="UP000037069"/>
    </source>
</evidence>
<keyword evidence="1" id="KW-1133">Transmembrane helix</keyword>